<dbReference type="OrthoDB" id="9815002at2"/>
<name>A0A6I4IA19_9SPHI</name>
<dbReference type="AlphaFoldDB" id="A0A6I4IA19"/>
<organism evidence="3 4">
    <name type="scientific">Mucilaginibacter aquatilis</name>
    <dbReference type="NCBI Taxonomy" id="1517760"/>
    <lineage>
        <taxon>Bacteria</taxon>
        <taxon>Pseudomonadati</taxon>
        <taxon>Bacteroidota</taxon>
        <taxon>Sphingobacteriia</taxon>
        <taxon>Sphingobacteriales</taxon>
        <taxon>Sphingobacteriaceae</taxon>
        <taxon>Mucilaginibacter</taxon>
    </lineage>
</organism>
<protein>
    <submittedName>
        <fullName evidence="3">Transglycosylase SLT domain-containing protein</fullName>
    </submittedName>
</protein>
<evidence type="ECO:0000256" key="1">
    <source>
        <dbReference type="ARBA" id="ARBA00007734"/>
    </source>
</evidence>
<dbReference type="EMBL" id="WQLA01000002">
    <property type="protein sequence ID" value="MVN90828.1"/>
    <property type="molecule type" value="Genomic_DNA"/>
</dbReference>
<dbReference type="Pfam" id="PF01464">
    <property type="entry name" value="SLT"/>
    <property type="match status" value="1"/>
</dbReference>
<reference evidence="3 4" key="1">
    <citation type="submission" date="2019-12" db="EMBL/GenBank/DDBJ databases">
        <title>Mucilaginibacter sp. HME9299 genome sequencing and assembly.</title>
        <authorList>
            <person name="Kang H."/>
            <person name="Kim H."/>
            <person name="Joh K."/>
        </authorList>
    </citation>
    <scope>NUCLEOTIDE SEQUENCE [LARGE SCALE GENOMIC DNA]</scope>
    <source>
        <strain evidence="3 4">HME9299</strain>
    </source>
</reference>
<evidence type="ECO:0000313" key="4">
    <source>
        <dbReference type="Proteomes" id="UP000434850"/>
    </source>
</evidence>
<dbReference type="CDD" id="cd16894">
    <property type="entry name" value="MltD-like"/>
    <property type="match status" value="1"/>
</dbReference>
<accession>A0A6I4IA19</accession>
<dbReference type="PANTHER" id="PTHR37423:SF2">
    <property type="entry name" value="MEMBRANE-BOUND LYTIC MUREIN TRANSGLYCOSYLASE C"/>
    <property type="match status" value="1"/>
</dbReference>
<evidence type="ECO:0000259" key="2">
    <source>
        <dbReference type="Pfam" id="PF01464"/>
    </source>
</evidence>
<dbReference type="Gene3D" id="1.10.530.10">
    <property type="match status" value="1"/>
</dbReference>
<comment type="similarity">
    <text evidence="1">Belongs to the transglycosylase Slt family.</text>
</comment>
<keyword evidence="4" id="KW-1185">Reference proteome</keyword>
<sequence>MIKNHLITCSVICVLFIISRLFVFSVDHKEELKSSPVLFNVFENKKVEEKPNLNFADEKVPVKNVKVKRKISYSIWKHSRYTSQAKQLQAQAAKWFPMIVPILQVYGIPEDFKYIPLLESGFQKHVRSPRGAAGIWQFMPGTARQYGLKVGHGKDERLNNRKATIAACKYIKDLYDEMGSWTLAAAAYNAGSPRMHKAINRKNGGNYFFMHLNRETGMYVYKLVAMKEVMDKEIEENYGPMMANIVPADTLSLN</sequence>
<dbReference type="SUPFAM" id="SSF53955">
    <property type="entry name" value="Lysozyme-like"/>
    <property type="match status" value="1"/>
</dbReference>
<dbReference type="RefSeq" id="WP_157540598.1">
    <property type="nucleotide sequence ID" value="NZ_WQLA01000002.1"/>
</dbReference>
<comment type="caution">
    <text evidence="3">The sequence shown here is derived from an EMBL/GenBank/DDBJ whole genome shotgun (WGS) entry which is preliminary data.</text>
</comment>
<dbReference type="Proteomes" id="UP000434850">
    <property type="component" value="Unassembled WGS sequence"/>
</dbReference>
<dbReference type="PANTHER" id="PTHR37423">
    <property type="entry name" value="SOLUBLE LYTIC MUREIN TRANSGLYCOSYLASE-RELATED"/>
    <property type="match status" value="1"/>
</dbReference>
<evidence type="ECO:0000313" key="3">
    <source>
        <dbReference type="EMBL" id="MVN90828.1"/>
    </source>
</evidence>
<feature type="domain" description="Transglycosylase SLT" evidence="2">
    <location>
        <begin position="111"/>
        <end position="203"/>
    </location>
</feature>
<dbReference type="InterPro" id="IPR023346">
    <property type="entry name" value="Lysozyme-like_dom_sf"/>
</dbReference>
<gene>
    <name evidence="3" type="ORF">GO816_06795</name>
</gene>
<proteinExistence type="inferred from homology"/>
<dbReference type="InterPro" id="IPR008258">
    <property type="entry name" value="Transglycosylase_SLT_dom_1"/>
</dbReference>